<dbReference type="RefSeq" id="WP_346095925.1">
    <property type="nucleotide sequence ID" value="NZ_BAAABY010000025.1"/>
</dbReference>
<dbReference type="Proteomes" id="UP001500909">
    <property type="component" value="Unassembled WGS sequence"/>
</dbReference>
<proteinExistence type="predicted"/>
<dbReference type="EMBL" id="BAAABY010000025">
    <property type="protein sequence ID" value="GAA0467660.1"/>
    <property type="molecule type" value="Genomic_DNA"/>
</dbReference>
<name>A0ABP3K2S8_9ACTN</name>
<evidence type="ECO:0000313" key="2">
    <source>
        <dbReference type="EMBL" id="GAA0467660.1"/>
    </source>
</evidence>
<feature type="compositionally biased region" description="Basic and acidic residues" evidence="1">
    <location>
        <begin position="19"/>
        <end position="54"/>
    </location>
</feature>
<feature type="compositionally biased region" description="Basic and acidic residues" evidence="1">
    <location>
        <begin position="1"/>
        <end position="10"/>
    </location>
</feature>
<evidence type="ECO:0000313" key="3">
    <source>
        <dbReference type="Proteomes" id="UP001500909"/>
    </source>
</evidence>
<gene>
    <name evidence="2" type="ORF">GCM10010361_34830</name>
</gene>
<protein>
    <submittedName>
        <fullName evidence="2">Uncharacterized protein</fullName>
    </submittedName>
</protein>
<reference evidence="3" key="1">
    <citation type="journal article" date="2019" name="Int. J. Syst. Evol. Microbiol.">
        <title>The Global Catalogue of Microorganisms (GCM) 10K type strain sequencing project: providing services to taxonomists for standard genome sequencing and annotation.</title>
        <authorList>
            <consortium name="The Broad Institute Genomics Platform"/>
            <consortium name="The Broad Institute Genome Sequencing Center for Infectious Disease"/>
            <person name="Wu L."/>
            <person name="Ma J."/>
        </authorList>
    </citation>
    <scope>NUCLEOTIDE SEQUENCE [LARGE SCALE GENOMIC DNA]</scope>
    <source>
        <strain evidence="3">JCM 4805</strain>
    </source>
</reference>
<feature type="compositionally biased region" description="Basic and acidic residues" evidence="1">
    <location>
        <begin position="74"/>
        <end position="99"/>
    </location>
</feature>
<keyword evidence="3" id="KW-1185">Reference proteome</keyword>
<sequence>MTRKNEHDENGTSAAKGAGRGDPRDRDTAAKEVLAEFEDAETRVAEPEEERHVVGESGDPLTTSLDAQEDVDEDARAEAGTRRNPERPEHTRPPRAEED</sequence>
<organism evidence="2 3">
    <name type="scientific">Streptomyces olivaceiscleroticus</name>
    <dbReference type="NCBI Taxonomy" id="68245"/>
    <lineage>
        <taxon>Bacteria</taxon>
        <taxon>Bacillati</taxon>
        <taxon>Actinomycetota</taxon>
        <taxon>Actinomycetes</taxon>
        <taxon>Kitasatosporales</taxon>
        <taxon>Streptomycetaceae</taxon>
        <taxon>Streptomyces</taxon>
    </lineage>
</organism>
<feature type="region of interest" description="Disordered" evidence="1">
    <location>
        <begin position="1"/>
        <end position="99"/>
    </location>
</feature>
<evidence type="ECO:0000256" key="1">
    <source>
        <dbReference type="SAM" id="MobiDB-lite"/>
    </source>
</evidence>
<comment type="caution">
    <text evidence="2">The sequence shown here is derived from an EMBL/GenBank/DDBJ whole genome shotgun (WGS) entry which is preliminary data.</text>
</comment>
<accession>A0ABP3K2S8</accession>